<keyword evidence="2" id="KW-1185">Reference proteome</keyword>
<dbReference type="InterPro" id="IPR005331">
    <property type="entry name" value="Sulfotransferase"/>
</dbReference>
<dbReference type="GeneID" id="83882280"/>
<accession>A0A0P1IUT1</accession>
<protein>
    <submittedName>
        <fullName evidence="1">Sulfotransferase family protein</fullName>
    </submittedName>
</protein>
<organism evidence="1 2">
    <name type="scientific">Shimia thalassica</name>
    <dbReference type="NCBI Taxonomy" id="1715693"/>
    <lineage>
        <taxon>Bacteria</taxon>
        <taxon>Pseudomonadati</taxon>
        <taxon>Pseudomonadota</taxon>
        <taxon>Alphaproteobacteria</taxon>
        <taxon>Rhodobacterales</taxon>
        <taxon>Roseobacteraceae</taxon>
    </lineage>
</organism>
<proteinExistence type="predicted"/>
<evidence type="ECO:0000313" key="2">
    <source>
        <dbReference type="Proteomes" id="UP000051870"/>
    </source>
</evidence>
<dbReference type="SUPFAM" id="SSF52540">
    <property type="entry name" value="P-loop containing nucleoside triphosphate hydrolases"/>
    <property type="match status" value="1"/>
</dbReference>
<name>A0A0P1IUT1_9RHOB</name>
<keyword evidence="1" id="KW-0808">Transferase</keyword>
<dbReference type="InterPro" id="IPR027417">
    <property type="entry name" value="P-loop_NTPase"/>
</dbReference>
<dbReference type="GO" id="GO:0008146">
    <property type="term" value="F:sulfotransferase activity"/>
    <property type="evidence" value="ECO:0007669"/>
    <property type="project" value="InterPro"/>
</dbReference>
<dbReference type="Gene3D" id="3.40.50.300">
    <property type="entry name" value="P-loop containing nucleotide triphosphate hydrolases"/>
    <property type="match status" value="1"/>
</dbReference>
<dbReference type="STRING" id="1715693.PH7735_03301"/>
<gene>
    <name evidence="1" type="ORF">PH7735_03301</name>
</gene>
<dbReference type="EMBL" id="CYTW01000004">
    <property type="protein sequence ID" value="CUK08864.1"/>
    <property type="molecule type" value="Genomic_DNA"/>
</dbReference>
<dbReference type="AlphaFoldDB" id="A0A0P1IUT1"/>
<evidence type="ECO:0000313" key="1">
    <source>
        <dbReference type="EMBL" id="CUK08864.1"/>
    </source>
</evidence>
<dbReference type="RefSeq" id="WP_058312471.1">
    <property type="nucleotide sequence ID" value="NZ_CYTW01000004.1"/>
</dbReference>
<dbReference type="GO" id="GO:0016020">
    <property type="term" value="C:membrane"/>
    <property type="evidence" value="ECO:0007669"/>
    <property type="project" value="InterPro"/>
</dbReference>
<sequence>MANSFDYFIVLAEMRTGSNFLEANLNTFPGLICHGEAFNPHFVGYPNKSHILGVDLEQRTQDPLELIKAIKAQQGVLGGFRFFHDHDSRVLSIALEDPRCAKIVLTRNPIDSYVSLKIARATGQWKLTDVRRRRDSKVHFDRDEFKTHLEELQDFQVSLMNTLQVTGQTAFYIAYEDLQDVNVMNGMARFLGQSDLLEQLDSSLKRQNPSRVSEKVSNFSDISQALAELDRFNLSRTPNFEPRRGPTVPSYAAPPQTPLMYLPVRSGPEQQVLEWLAALDGVETDALIRKLNQKGLRQWLRAKSGHRCFTVVRHPVARAHAAFCRHILSVEKGGMKQIRNTLRKVYKIPLPPQGPDKNYDLASHREAFAAFLKFLKMNLSGQTSVRIDAHWASQSAVVRGFGEMLVPDFVLREEDMAAYLPALAMQVGVENPPEITDAEPDTPYALSEIYDDEIEALAEEAYQRDYLLFGFGKWSESRF</sequence>
<dbReference type="Proteomes" id="UP000051870">
    <property type="component" value="Unassembled WGS sequence"/>
</dbReference>
<dbReference type="Pfam" id="PF03567">
    <property type="entry name" value="Sulfotransfer_2"/>
    <property type="match status" value="1"/>
</dbReference>
<reference evidence="2" key="1">
    <citation type="submission" date="2015-09" db="EMBL/GenBank/DDBJ databases">
        <authorList>
            <person name="Rodrigo-Torres Lidia"/>
            <person name="Arahal R.David."/>
        </authorList>
    </citation>
    <scope>NUCLEOTIDE SEQUENCE [LARGE SCALE GENOMIC DNA]</scope>
    <source>
        <strain evidence="2">CECT 7735</strain>
    </source>
</reference>